<dbReference type="Pfam" id="PF04101">
    <property type="entry name" value="Glyco_tran_28_C"/>
    <property type="match status" value="1"/>
</dbReference>
<gene>
    <name evidence="2" type="ORF">ISF26_10875</name>
</gene>
<keyword evidence="2" id="KW-0808">Transferase</keyword>
<evidence type="ECO:0000259" key="1">
    <source>
        <dbReference type="Pfam" id="PF04101"/>
    </source>
</evidence>
<dbReference type="PANTHER" id="PTHR21015">
    <property type="entry name" value="UDP-N-ACETYLGLUCOSAMINE--N-ACETYLMURAMYL-(PENTAPEPTIDE) PYROPHOSPHORYL-UNDECAPRENOL N-ACETYLGLUCOSAMINE TRANSFERASE 1"/>
    <property type="match status" value="1"/>
</dbReference>
<feature type="domain" description="Glycosyl transferase family 28 C-terminal" evidence="1">
    <location>
        <begin position="267"/>
        <end position="360"/>
    </location>
</feature>
<accession>A0ABY3PT31</accession>
<protein>
    <submittedName>
        <fullName evidence="2">Glycosyl transferase</fullName>
    </submittedName>
</protein>
<dbReference type="Proteomes" id="UP001054846">
    <property type="component" value="Chromosome"/>
</dbReference>
<sequence length="394" mass="43612">MKKKILFYCQHILGMGHLVRSMEIVRGLAGEFEVCFINGGEQVPGFAVPPGIEVINLPAIKTDAAFRTLTVVGQADDLEAVQAARRDRLLAILHRFAPDALVIELFPFGRRRFSFELVPLLEAARAGGRTKVICSLRDIVVTKQDQAKHEQKVCQLMNRYFDLLLVHGDPRFQPLEQTFSRVADLTCPVHYTGYVVQQPPPAPPAALPAGPLIVTSIGGGRFGHELIASTIGASGILQERLPHRFAIFCGPFMPEDTFERFQLLATSLPRTTVERYTPHLLSYLQKADLSISMSGYNTTMNVLTTGVRAMLLAFTGNDDLEQTIRSQKLEDLGVVARIHPEELLPERFARKILACLEREPTTFHFDLDGVARTAGHLRALLAPALPTTAVGPFR</sequence>
<evidence type="ECO:0000313" key="2">
    <source>
        <dbReference type="EMBL" id="UFP96674.1"/>
    </source>
</evidence>
<organism evidence="2 3">
    <name type="scientific">Gloeobacter morelensis MG652769</name>
    <dbReference type="NCBI Taxonomy" id="2781736"/>
    <lineage>
        <taxon>Bacteria</taxon>
        <taxon>Bacillati</taxon>
        <taxon>Cyanobacteriota</taxon>
        <taxon>Cyanophyceae</taxon>
        <taxon>Gloeobacterales</taxon>
        <taxon>Gloeobacteraceae</taxon>
        <taxon>Gloeobacter</taxon>
        <taxon>Gloeobacter morelensis</taxon>
    </lineage>
</organism>
<dbReference type="EMBL" id="CP063845">
    <property type="protein sequence ID" value="UFP96674.1"/>
    <property type="molecule type" value="Genomic_DNA"/>
</dbReference>
<dbReference type="GO" id="GO:0016740">
    <property type="term" value="F:transferase activity"/>
    <property type="evidence" value="ECO:0007669"/>
    <property type="project" value="UniProtKB-KW"/>
</dbReference>
<dbReference type="InterPro" id="IPR007235">
    <property type="entry name" value="Glyco_trans_28_C"/>
</dbReference>
<reference evidence="2 3" key="1">
    <citation type="journal article" date="2021" name="Genome Biol. Evol.">
        <title>Complete Genome Sequencing of a Novel Gloeobacter Species from a Waterfall Cave in Mexico.</title>
        <authorList>
            <person name="Saw J.H."/>
            <person name="Cardona T."/>
            <person name="Montejano G."/>
        </authorList>
    </citation>
    <scope>NUCLEOTIDE SEQUENCE [LARGE SCALE GENOMIC DNA]</scope>
    <source>
        <strain evidence="2">MG652769</strain>
    </source>
</reference>
<proteinExistence type="predicted"/>
<dbReference type="PANTHER" id="PTHR21015:SF28">
    <property type="entry name" value="SLL1722 PROTEIN"/>
    <property type="match status" value="1"/>
</dbReference>
<dbReference type="Gene3D" id="3.40.50.2000">
    <property type="entry name" value="Glycogen Phosphorylase B"/>
    <property type="match status" value="1"/>
</dbReference>
<keyword evidence="3" id="KW-1185">Reference proteome</keyword>
<dbReference type="RefSeq" id="WP_230843962.1">
    <property type="nucleotide sequence ID" value="NZ_CP063845.1"/>
</dbReference>
<evidence type="ECO:0000313" key="3">
    <source>
        <dbReference type="Proteomes" id="UP001054846"/>
    </source>
</evidence>
<dbReference type="SUPFAM" id="SSF53756">
    <property type="entry name" value="UDP-Glycosyltransferase/glycogen phosphorylase"/>
    <property type="match status" value="1"/>
</dbReference>
<name>A0ABY3PT31_9CYAN</name>